<dbReference type="SUPFAM" id="SSF49503">
    <property type="entry name" value="Cupredoxins"/>
    <property type="match status" value="1"/>
</dbReference>
<dbReference type="GO" id="GO:0098552">
    <property type="term" value="C:side of membrane"/>
    <property type="evidence" value="ECO:0007669"/>
    <property type="project" value="UniProtKB-KW"/>
</dbReference>
<dbReference type="OMA" id="DWSVPMD"/>
<evidence type="ECO:0000256" key="9">
    <source>
        <dbReference type="ARBA" id="ARBA00035011"/>
    </source>
</evidence>
<dbReference type="InterPro" id="IPR003245">
    <property type="entry name" value="Phytocyanin_dom"/>
</dbReference>
<evidence type="ECO:0000313" key="12">
    <source>
        <dbReference type="Proteomes" id="UP000241394"/>
    </source>
</evidence>
<name>A0A2R6PTC1_ACTCC</name>
<accession>A0A2R6PTC1</accession>
<sequence length="166" mass="18362">MAKTILSSNHHDHKPFYVLGVFSVLLSIQEGGAHEFKVGDSNGWAVPSYPSVYNQWAENNRFQISDTLVFEYPAEKDSVLQVTKKDYTNCNTASPMREFKDNGHTVFKFDQSGPFYFISGVEENCVKNEKLVVVVMADRSGSSSSIFKSFVGSIVGALLGSSLLAF</sequence>
<evidence type="ECO:0000256" key="2">
    <source>
        <dbReference type="ARBA" id="ARBA00022475"/>
    </source>
</evidence>
<dbReference type="EMBL" id="NKQK01000023">
    <property type="protein sequence ID" value="PSR96298.1"/>
    <property type="molecule type" value="Genomic_DNA"/>
</dbReference>
<keyword evidence="3" id="KW-0336">GPI-anchor</keyword>
<evidence type="ECO:0000256" key="3">
    <source>
        <dbReference type="ARBA" id="ARBA00022622"/>
    </source>
</evidence>
<dbReference type="InterPro" id="IPR008972">
    <property type="entry name" value="Cupredoxin"/>
</dbReference>
<evidence type="ECO:0000256" key="1">
    <source>
        <dbReference type="ARBA" id="ARBA00004609"/>
    </source>
</evidence>
<comment type="subcellular location">
    <subcellularLocation>
        <location evidence="1">Cell membrane</location>
        <topology evidence="1">Lipid-anchor</topology>
        <topology evidence="1">GPI-anchor</topology>
    </subcellularLocation>
</comment>
<evidence type="ECO:0000256" key="5">
    <source>
        <dbReference type="ARBA" id="ARBA00023136"/>
    </source>
</evidence>
<dbReference type="STRING" id="1590841.A0A2R6PTC1"/>
<dbReference type="PROSITE" id="PS51485">
    <property type="entry name" value="PHYTOCYANIN"/>
    <property type="match status" value="1"/>
</dbReference>
<reference evidence="11 12" key="1">
    <citation type="submission" date="2017-07" db="EMBL/GenBank/DDBJ databases">
        <title>An improved, manually edited Actinidia chinensis var. chinensis (kiwifruit) genome highlights the challenges associated with draft genomes and gene prediction in plants.</title>
        <authorList>
            <person name="Pilkington S."/>
            <person name="Crowhurst R."/>
            <person name="Hilario E."/>
            <person name="Nardozza S."/>
            <person name="Fraser L."/>
            <person name="Peng Y."/>
            <person name="Gunaseelan K."/>
            <person name="Simpson R."/>
            <person name="Tahir J."/>
            <person name="Deroles S."/>
            <person name="Templeton K."/>
            <person name="Luo Z."/>
            <person name="Davy M."/>
            <person name="Cheng C."/>
            <person name="Mcneilage M."/>
            <person name="Scaglione D."/>
            <person name="Liu Y."/>
            <person name="Zhang Q."/>
            <person name="Datson P."/>
            <person name="De Silva N."/>
            <person name="Gardiner S."/>
            <person name="Bassett H."/>
            <person name="Chagne D."/>
            <person name="Mccallum J."/>
            <person name="Dzierzon H."/>
            <person name="Deng C."/>
            <person name="Wang Y.-Y."/>
            <person name="Barron N."/>
            <person name="Manako K."/>
            <person name="Bowen J."/>
            <person name="Foster T."/>
            <person name="Erridge Z."/>
            <person name="Tiffin H."/>
            <person name="Waite C."/>
            <person name="Davies K."/>
            <person name="Grierson E."/>
            <person name="Laing W."/>
            <person name="Kirk R."/>
            <person name="Chen X."/>
            <person name="Wood M."/>
            <person name="Montefiori M."/>
            <person name="Brummell D."/>
            <person name="Schwinn K."/>
            <person name="Catanach A."/>
            <person name="Fullerton C."/>
            <person name="Li D."/>
            <person name="Meiyalaghan S."/>
            <person name="Nieuwenhuizen N."/>
            <person name="Read N."/>
            <person name="Prakash R."/>
            <person name="Hunter D."/>
            <person name="Zhang H."/>
            <person name="Mckenzie M."/>
            <person name="Knabel M."/>
            <person name="Harris A."/>
            <person name="Allan A."/>
            <person name="Chen A."/>
            <person name="Janssen B."/>
            <person name="Plunkett B."/>
            <person name="Dwamena C."/>
            <person name="Voogd C."/>
            <person name="Leif D."/>
            <person name="Lafferty D."/>
            <person name="Souleyre E."/>
            <person name="Varkonyi-Gasic E."/>
            <person name="Gambi F."/>
            <person name="Hanley J."/>
            <person name="Yao J.-L."/>
            <person name="Cheung J."/>
            <person name="David K."/>
            <person name="Warren B."/>
            <person name="Marsh K."/>
            <person name="Snowden K."/>
            <person name="Lin-Wang K."/>
            <person name="Brian L."/>
            <person name="Martinez-Sanchez M."/>
            <person name="Wang M."/>
            <person name="Ileperuma N."/>
            <person name="Macnee N."/>
            <person name="Campin R."/>
            <person name="Mcatee P."/>
            <person name="Drummond R."/>
            <person name="Espley R."/>
            <person name="Ireland H."/>
            <person name="Wu R."/>
            <person name="Atkinson R."/>
            <person name="Karunairetnam S."/>
            <person name="Bulley S."/>
            <person name="Chunkath S."/>
            <person name="Hanley Z."/>
            <person name="Storey R."/>
            <person name="Thrimawithana A."/>
            <person name="Thomson S."/>
            <person name="David C."/>
            <person name="Testolin R."/>
        </authorList>
    </citation>
    <scope>NUCLEOTIDE SEQUENCE [LARGE SCALE GENOMIC DNA]</scope>
    <source>
        <strain evidence="12">cv. Red5</strain>
        <tissue evidence="11">Young leaf</tissue>
    </source>
</reference>
<dbReference type="GO" id="GO:0009055">
    <property type="term" value="F:electron transfer activity"/>
    <property type="evidence" value="ECO:0007669"/>
    <property type="project" value="InterPro"/>
</dbReference>
<feature type="domain" description="Phytocyanin" evidence="10">
    <location>
        <begin position="34"/>
        <end position="137"/>
    </location>
</feature>
<evidence type="ECO:0000256" key="7">
    <source>
        <dbReference type="ARBA" id="ARBA00023180"/>
    </source>
</evidence>
<evidence type="ECO:0000259" key="10">
    <source>
        <dbReference type="PROSITE" id="PS51485"/>
    </source>
</evidence>
<dbReference type="GO" id="GO:0005886">
    <property type="term" value="C:plasma membrane"/>
    <property type="evidence" value="ECO:0007669"/>
    <property type="project" value="UniProtKB-SubCell"/>
</dbReference>
<dbReference type="OrthoDB" id="691587at2759"/>
<organism evidence="11 12">
    <name type="scientific">Actinidia chinensis var. chinensis</name>
    <name type="common">Chinese soft-hair kiwi</name>
    <dbReference type="NCBI Taxonomy" id="1590841"/>
    <lineage>
        <taxon>Eukaryota</taxon>
        <taxon>Viridiplantae</taxon>
        <taxon>Streptophyta</taxon>
        <taxon>Embryophyta</taxon>
        <taxon>Tracheophyta</taxon>
        <taxon>Spermatophyta</taxon>
        <taxon>Magnoliopsida</taxon>
        <taxon>eudicotyledons</taxon>
        <taxon>Gunneridae</taxon>
        <taxon>Pentapetalae</taxon>
        <taxon>asterids</taxon>
        <taxon>Ericales</taxon>
        <taxon>Actinidiaceae</taxon>
        <taxon>Actinidia</taxon>
    </lineage>
</organism>
<dbReference type="Pfam" id="PF02298">
    <property type="entry name" value="Cu_bind_like"/>
    <property type="match status" value="1"/>
</dbReference>
<evidence type="ECO:0000256" key="6">
    <source>
        <dbReference type="ARBA" id="ARBA00023157"/>
    </source>
</evidence>
<protein>
    <submittedName>
        <fullName evidence="11">Early nodulin-like protein</fullName>
    </submittedName>
</protein>
<dbReference type="InterPro" id="IPR041846">
    <property type="entry name" value="ENL_dom"/>
</dbReference>
<dbReference type="InParanoid" id="A0A2R6PTC1"/>
<dbReference type="PANTHER" id="PTHR33021:SF253">
    <property type="entry name" value="EARLY NODULIN-LIKE PROTEIN 9"/>
    <property type="match status" value="1"/>
</dbReference>
<evidence type="ECO:0000256" key="8">
    <source>
        <dbReference type="ARBA" id="ARBA00023288"/>
    </source>
</evidence>
<comment type="caution">
    <text evidence="11">The sequence shown here is derived from an EMBL/GenBank/DDBJ whole genome shotgun (WGS) entry which is preliminary data.</text>
</comment>
<keyword evidence="12" id="KW-1185">Reference proteome</keyword>
<evidence type="ECO:0000313" key="11">
    <source>
        <dbReference type="EMBL" id="PSR96298.1"/>
    </source>
</evidence>
<keyword evidence="6" id="KW-1015">Disulfide bond</keyword>
<reference evidence="12" key="2">
    <citation type="journal article" date="2018" name="BMC Genomics">
        <title>A manually annotated Actinidia chinensis var. chinensis (kiwifruit) genome highlights the challenges associated with draft genomes and gene prediction in plants.</title>
        <authorList>
            <person name="Pilkington S.M."/>
            <person name="Crowhurst R."/>
            <person name="Hilario E."/>
            <person name="Nardozza S."/>
            <person name="Fraser L."/>
            <person name="Peng Y."/>
            <person name="Gunaseelan K."/>
            <person name="Simpson R."/>
            <person name="Tahir J."/>
            <person name="Deroles S.C."/>
            <person name="Templeton K."/>
            <person name="Luo Z."/>
            <person name="Davy M."/>
            <person name="Cheng C."/>
            <person name="McNeilage M."/>
            <person name="Scaglione D."/>
            <person name="Liu Y."/>
            <person name="Zhang Q."/>
            <person name="Datson P."/>
            <person name="De Silva N."/>
            <person name="Gardiner S.E."/>
            <person name="Bassett H."/>
            <person name="Chagne D."/>
            <person name="McCallum J."/>
            <person name="Dzierzon H."/>
            <person name="Deng C."/>
            <person name="Wang Y.Y."/>
            <person name="Barron L."/>
            <person name="Manako K."/>
            <person name="Bowen J."/>
            <person name="Foster T.M."/>
            <person name="Erridge Z.A."/>
            <person name="Tiffin H."/>
            <person name="Waite C.N."/>
            <person name="Davies K.M."/>
            <person name="Grierson E.P."/>
            <person name="Laing W.A."/>
            <person name="Kirk R."/>
            <person name="Chen X."/>
            <person name="Wood M."/>
            <person name="Montefiori M."/>
            <person name="Brummell D.A."/>
            <person name="Schwinn K.E."/>
            <person name="Catanach A."/>
            <person name="Fullerton C."/>
            <person name="Li D."/>
            <person name="Meiyalaghan S."/>
            <person name="Nieuwenhuizen N."/>
            <person name="Read N."/>
            <person name="Prakash R."/>
            <person name="Hunter D."/>
            <person name="Zhang H."/>
            <person name="McKenzie M."/>
            <person name="Knabel M."/>
            <person name="Harris A."/>
            <person name="Allan A.C."/>
            <person name="Gleave A."/>
            <person name="Chen A."/>
            <person name="Janssen B.J."/>
            <person name="Plunkett B."/>
            <person name="Ampomah-Dwamena C."/>
            <person name="Voogd C."/>
            <person name="Leif D."/>
            <person name="Lafferty D."/>
            <person name="Souleyre E.J.F."/>
            <person name="Varkonyi-Gasic E."/>
            <person name="Gambi F."/>
            <person name="Hanley J."/>
            <person name="Yao J.L."/>
            <person name="Cheung J."/>
            <person name="David K.M."/>
            <person name="Warren B."/>
            <person name="Marsh K."/>
            <person name="Snowden K.C."/>
            <person name="Lin-Wang K."/>
            <person name="Brian L."/>
            <person name="Martinez-Sanchez M."/>
            <person name="Wang M."/>
            <person name="Ileperuma N."/>
            <person name="Macnee N."/>
            <person name="Campin R."/>
            <person name="McAtee P."/>
            <person name="Drummond R.S.M."/>
            <person name="Espley R.V."/>
            <person name="Ireland H.S."/>
            <person name="Wu R."/>
            <person name="Atkinson R.G."/>
            <person name="Karunairetnam S."/>
            <person name="Bulley S."/>
            <person name="Chunkath S."/>
            <person name="Hanley Z."/>
            <person name="Storey R."/>
            <person name="Thrimawithana A.H."/>
            <person name="Thomson S."/>
            <person name="David C."/>
            <person name="Testolin R."/>
            <person name="Huang H."/>
            <person name="Hellens R.P."/>
            <person name="Schaffer R.J."/>
        </authorList>
    </citation>
    <scope>NUCLEOTIDE SEQUENCE [LARGE SCALE GENOMIC DNA]</scope>
    <source>
        <strain evidence="12">cv. Red5</strain>
    </source>
</reference>
<keyword evidence="5" id="KW-0472">Membrane</keyword>
<dbReference type="Proteomes" id="UP000241394">
    <property type="component" value="Chromosome LG23"/>
</dbReference>
<dbReference type="PANTHER" id="PTHR33021">
    <property type="entry name" value="BLUE COPPER PROTEIN"/>
    <property type="match status" value="1"/>
</dbReference>
<dbReference type="Gene3D" id="2.60.40.420">
    <property type="entry name" value="Cupredoxins - blue copper proteins"/>
    <property type="match status" value="1"/>
</dbReference>
<dbReference type="AlphaFoldDB" id="A0A2R6PTC1"/>
<dbReference type="CDD" id="cd11019">
    <property type="entry name" value="OsENODL1_like"/>
    <property type="match status" value="1"/>
</dbReference>
<proteinExistence type="inferred from homology"/>
<keyword evidence="7" id="KW-0325">Glycoprotein</keyword>
<dbReference type="FunCoup" id="A0A2R6PTC1">
    <property type="interactions" value="270"/>
</dbReference>
<gene>
    <name evidence="11" type="ORF">CEY00_Acc26347</name>
</gene>
<dbReference type="FunFam" id="2.60.40.420:FF:000010">
    <property type="entry name" value="Early nodulin-like protein 1"/>
    <property type="match status" value="1"/>
</dbReference>
<evidence type="ECO:0000256" key="4">
    <source>
        <dbReference type="ARBA" id="ARBA00022729"/>
    </source>
</evidence>
<keyword evidence="8" id="KW-0449">Lipoprotein</keyword>
<keyword evidence="2" id="KW-1003">Cell membrane</keyword>
<dbReference type="Gramene" id="PSR96298">
    <property type="protein sequence ID" value="PSR96298"/>
    <property type="gene ID" value="CEY00_Acc26347"/>
</dbReference>
<comment type="similarity">
    <text evidence="9">Belongs to the early nodulin-like (ENODL) family.</text>
</comment>
<dbReference type="InterPro" id="IPR039391">
    <property type="entry name" value="Phytocyanin-like"/>
</dbReference>
<keyword evidence="4" id="KW-0732">Signal</keyword>